<comment type="similarity">
    <text evidence="6">Belongs to the major facilitator superfamily. Phosphate:H(+) symporter (TC 2.A.1.9) family.</text>
</comment>
<dbReference type="GO" id="GO:0022857">
    <property type="term" value="F:transmembrane transporter activity"/>
    <property type="evidence" value="ECO:0007669"/>
    <property type="project" value="InterPro"/>
</dbReference>
<name>A0A2G2V2J9_CAPBA</name>
<reference evidence="8 9" key="1">
    <citation type="journal article" date="2017" name="Genome Biol.">
        <title>New reference genome sequences of hot pepper reveal the massive evolution of plant disease-resistance genes by retroduplication.</title>
        <authorList>
            <person name="Kim S."/>
            <person name="Park J."/>
            <person name="Yeom S.I."/>
            <person name="Kim Y.M."/>
            <person name="Seo E."/>
            <person name="Kim K.T."/>
            <person name="Kim M.S."/>
            <person name="Lee J.M."/>
            <person name="Cheong K."/>
            <person name="Shin H.S."/>
            <person name="Kim S.B."/>
            <person name="Han K."/>
            <person name="Lee J."/>
            <person name="Park M."/>
            <person name="Lee H.A."/>
            <person name="Lee H.Y."/>
            <person name="Lee Y."/>
            <person name="Oh S."/>
            <person name="Lee J.H."/>
            <person name="Choi E."/>
            <person name="Choi E."/>
            <person name="Lee S.E."/>
            <person name="Jeon J."/>
            <person name="Kim H."/>
            <person name="Choi G."/>
            <person name="Song H."/>
            <person name="Lee J."/>
            <person name="Lee S.C."/>
            <person name="Kwon J.K."/>
            <person name="Lee H.Y."/>
            <person name="Koo N."/>
            <person name="Hong Y."/>
            <person name="Kim R.W."/>
            <person name="Kang W.H."/>
            <person name="Huh J.H."/>
            <person name="Kang B.C."/>
            <person name="Yang T.J."/>
            <person name="Lee Y.H."/>
            <person name="Bennetzen J.L."/>
            <person name="Choi D."/>
        </authorList>
    </citation>
    <scope>NUCLEOTIDE SEQUENCE [LARGE SCALE GENOMIC DNA]</scope>
    <source>
        <strain evidence="9">cv. PBC81</strain>
    </source>
</reference>
<organism evidence="8 9">
    <name type="scientific">Capsicum baccatum</name>
    <name type="common">Peruvian pepper</name>
    <dbReference type="NCBI Taxonomy" id="33114"/>
    <lineage>
        <taxon>Eukaryota</taxon>
        <taxon>Viridiplantae</taxon>
        <taxon>Streptophyta</taxon>
        <taxon>Embryophyta</taxon>
        <taxon>Tracheophyta</taxon>
        <taxon>Spermatophyta</taxon>
        <taxon>Magnoliopsida</taxon>
        <taxon>eudicotyledons</taxon>
        <taxon>Gunneridae</taxon>
        <taxon>Pentapetalae</taxon>
        <taxon>asterids</taxon>
        <taxon>lamiids</taxon>
        <taxon>Solanales</taxon>
        <taxon>Solanaceae</taxon>
        <taxon>Solanoideae</taxon>
        <taxon>Capsiceae</taxon>
        <taxon>Capsicum</taxon>
    </lineage>
</organism>
<keyword evidence="5 7" id="KW-0472">Membrane</keyword>
<gene>
    <name evidence="8" type="ORF">CQW23_33201</name>
</gene>
<evidence type="ECO:0000256" key="1">
    <source>
        <dbReference type="ARBA" id="ARBA00004141"/>
    </source>
</evidence>
<feature type="transmembrane region" description="Helical" evidence="7">
    <location>
        <begin position="69"/>
        <end position="89"/>
    </location>
</feature>
<reference evidence="9" key="2">
    <citation type="journal article" date="2017" name="J. Anim. Genet.">
        <title>Multiple reference genome sequences of hot pepper reveal the massive evolution of plant disease resistance genes by retroduplication.</title>
        <authorList>
            <person name="Kim S."/>
            <person name="Park J."/>
            <person name="Yeom S.-I."/>
            <person name="Kim Y.-M."/>
            <person name="Seo E."/>
            <person name="Kim K.-T."/>
            <person name="Kim M.-S."/>
            <person name="Lee J.M."/>
            <person name="Cheong K."/>
            <person name="Shin H.-S."/>
            <person name="Kim S.-B."/>
            <person name="Han K."/>
            <person name="Lee J."/>
            <person name="Park M."/>
            <person name="Lee H.-A."/>
            <person name="Lee H.-Y."/>
            <person name="Lee Y."/>
            <person name="Oh S."/>
            <person name="Lee J.H."/>
            <person name="Choi E."/>
            <person name="Choi E."/>
            <person name="Lee S.E."/>
            <person name="Jeon J."/>
            <person name="Kim H."/>
            <person name="Choi G."/>
            <person name="Song H."/>
            <person name="Lee J."/>
            <person name="Lee S.-C."/>
            <person name="Kwon J.-K."/>
            <person name="Lee H.-Y."/>
            <person name="Koo N."/>
            <person name="Hong Y."/>
            <person name="Kim R.W."/>
            <person name="Kang W.-H."/>
            <person name="Huh J.H."/>
            <person name="Kang B.-C."/>
            <person name="Yang T.-J."/>
            <person name="Lee Y.-H."/>
            <person name="Bennetzen J.L."/>
            <person name="Choi D."/>
        </authorList>
    </citation>
    <scope>NUCLEOTIDE SEQUENCE [LARGE SCALE GENOMIC DNA]</scope>
    <source>
        <strain evidence="9">cv. PBC81</strain>
    </source>
</reference>
<dbReference type="AlphaFoldDB" id="A0A2G2V2J9"/>
<evidence type="ECO:0000256" key="4">
    <source>
        <dbReference type="ARBA" id="ARBA00022989"/>
    </source>
</evidence>
<proteinExistence type="inferred from homology"/>
<accession>A0A2G2V2J9</accession>
<evidence type="ECO:0000313" key="9">
    <source>
        <dbReference type="Proteomes" id="UP000224567"/>
    </source>
</evidence>
<evidence type="ECO:0000256" key="3">
    <source>
        <dbReference type="ARBA" id="ARBA00022692"/>
    </source>
</evidence>
<evidence type="ECO:0000256" key="7">
    <source>
        <dbReference type="SAM" id="Phobius"/>
    </source>
</evidence>
<dbReference type="Proteomes" id="UP000224567">
    <property type="component" value="Unassembled WGS sequence"/>
</dbReference>
<feature type="transmembrane region" description="Helical" evidence="7">
    <location>
        <begin position="198"/>
        <end position="218"/>
    </location>
</feature>
<protein>
    <submittedName>
        <fullName evidence="8">Protein NRT1/ PTR FAMILY 4.6</fullName>
    </submittedName>
</protein>
<evidence type="ECO:0000256" key="5">
    <source>
        <dbReference type="ARBA" id="ARBA00023136"/>
    </source>
</evidence>
<dbReference type="GO" id="GO:0016020">
    <property type="term" value="C:membrane"/>
    <property type="evidence" value="ECO:0007669"/>
    <property type="project" value="UniProtKB-SubCell"/>
</dbReference>
<evidence type="ECO:0000313" key="8">
    <source>
        <dbReference type="EMBL" id="PHT27195.1"/>
    </source>
</evidence>
<evidence type="ECO:0000256" key="6">
    <source>
        <dbReference type="ARBA" id="ARBA00044504"/>
    </source>
</evidence>
<dbReference type="InterPro" id="IPR036259">
    <property type="entry name" value="MFS_trans_sf"/>
</dbReference>
<sequence>MVALANFSPFTVGGIKGSLPPHGAEQFDGQTLQGRKKRSTFFNYFVFYLSRGGLISVTFVMWVEDNKGWQWGFGISNLVILLSIPIFLAGSPFYRNKLPHGSPLTTICKVLTVALLNFCASRNSSNAIESLGSSPSTILALSNEDEEITTNSKHVESINIPLKSLRFFNRAVIRKPAACGALKCLVQEVEEVKIVMKIIPIFSCTIMLNCCLAQLSTFSVQQAATMNTKFGKLKVPPASLTVFPVIFIMILAIIFDHFISPFARRFPMQLKKQMLSTSRVLTVFCSTVDELGSKGMLNSIHNTMSQHDSYTRSIDGYHEDEDHLGDAGRASAIRIPPTEENGVFYVTRVMIHLLQIKGLFGGQTREVVLWLWSLPVGSTTSWVGLMEAFLERCFPSSRMLQLRDEIINFCQLNGKPLYEAWK</sequence>
<keyword evidence="4 7" id="KW-1133">Transmembrane helix</keyword>
<dbReference type="Pfam" id="PF00854">
    <property type="entry name" value="PTR2"/>
    <property type="match status" value="1"/>
</dbReference>
<evidence type="ECO:0000256" key="2">
    <source>
        <dbReference type="ARBA" id="ARBA00005982"/>
    </source>
</evidence>
<keyword evidence="9" id="KW-1185">Reference proteome</keyword>
<feature type="transmembrane region" description="Helical" evidence="7">
    <location>
        <begin position="41"/>
        <end position="63"/>
    </location>
</feature>
<dbReference type="Gene3D" id="1.20.1250.20">
    <property type="entry name" value="MFS general substrate transporter like domains"/>
    <property type="match status" value="1"/>
</dbReference>
<feature type="transmembrane region" description="Helical" evidence="7">
    <location>
        <begin position="238"/>
        <end position="259"/>
    </location>
</feature>
<comment type="subcellular location">
    <subcellularLocation>
        <location evidence="1">Membrane</location>
        <topology evidence="1">Multi-pass membrane protein</topology>
    </subcellularLocation>
</comment>
<comment type="similarity">
    <text evidence="2">Belongs to the major facilitator superfamily. Proton-dependent oligopeptide transporter (POT/PTR) (TC 2.A.17) family.</text>
</comment>
<dbReference type="SUPFAM" id="SSF103473">
    <property type="entry name" value="MFS general substrate transporter"/>
    <property type="match status" value="1"/>
</dbReference>
<dbReference type="PANTHER" id="PTHR11654">
    <property type="entry name" value="OLIGOPEPTIDE TRANSPORTER-RELATED"/>
    <property type="match status" value="1"/>
</dbReference>
<dbReference type="EMBL" id="MLFT02000507">
    <property type="protein sequence ID" value="PHT27195.1"/>
    <property type="molecule type" value="Genomic_DNA"/>
</dbReference>
<keyword evidence="3 7" id="KW-0812">Transmembrane</keyword>
<dbReference type="OrthoDB" id="8904098at2759"/>
<dbReference type="InterPro" id="IPR000109">
    <property type="entry name" value="POT_fam"/>
</dbReference>
<comment type="caution">
    <text evidence="8">The sequence shown here is derived from an EMBL/GenBank/DDBJ whole genome shotgun (WGS) entry which is preliminary data.</text>
</comment>